<gene>
    <name evidence="6" type="ORF">SAMN05660686_01211</name>
</gene>
<evidence type="ECO:0000256" key="2">
    <source>
        <dbReference type="ARBA" id="ARBA00023125"/>
    </source>
</evidence>
<keyword evidence="3" id="KW-0804">Transcription</keyword>
<dbReference type="CDD" id="cd07377">
    <property type="entry name" value="WHTH_GntR"/>
    <property type="match status" value="1"/>
</dbReference>
<dbReference type="Gene3D" id="1.10.10.10">
    <property type="entry name" value="Winged helix-like DNA-binding domain superfamily/Winged helix DNA-binding domain"/>
    <property type="match status" value="1"/>
</dbReference>
<dbReference type="PANTHER" id="PTHR43537:SF24">
    <property type="entry name" value="GLUCONATE OPERON TRANSCRIPTIONAL REPRESSOR"/>
    <property type="match status" value="1"/>
</dbReference>
<dbReference type="RefSeq" id="WP_093148926.1">
    <property type="nucleotide sequence ID" value="NZ_FNBW01000003.1"/>
</dbReference>
<organism evidence="6 7">
    <name type="scientific">Thalassobaculum litoreum DSM 18839</name>
    <dbReference type="NCBI Taxonomy" id="1123362"/>
    <lineage>
        <taxon>Bacteria</taxon>
        <taxon>Pseudomonadati</taxon>
        <taxon>Pseudomonadota</taxon>
        <taxon>Alphaproteobacteria</taxon>
        <taxon>Rhodospirillales</taxon>
        <taxon>Thalassobaculaceae</taxon>
        <taxon>Thalassobaculum</taxon>
    </lineage>
</organism>
<dbReference type="Gene3D" id="1.20.120.530">
    <property type="entry name" value="GntR ligand-binding domain-like"/>
    <property type="match status" value="1"/>
</dbReference>
<dbReference type="GO" id="GO:0003700">
    <property type="term" value="F:DNA-binding transcription factor activity"/>
    <property type="evidence" value="ECO:0007669"/>
    <property type="project" value="InterPro"/>
</dbReference>
<evidence type="ECO:0000313" key="7">
    <source>
        <dbReference type="Proteomes" id="UP000198615"/>
    </source>
</evidence>
<reference evidence="6 7" key="1">
    <citation type="submission" date="2016-10" db="EMBL/GenBank/DDBJ databases">
        <authorList>
            <person name="Varghese N."/>
            <person name="Submissions S."/>
        </authorList>
    </citation>
    <scope>NUCLEOTIDE SEQUENCE [LARGE SCALE GENOMIC DNA]</scope>
    <source>
        <strain evidence="6 7">DSM 18839</strain>
    </source>
</reference>
<dbReference type="InterPro" id="IPR036388">
    <property type="entry name" value="WH-like_DNA-bd_sf"/>
</dbReference>
<feature type="domain" description="HTH gntR-type" evidence="5">
    <location>
        <begin position="26"/>
        <end position="93"/>
    </location>
</feature>
<evidence type="ECO:0000256" key="1">
    <source>
        <dbReference type="ARBA" id="ARBA00023015"/>
    </source>
</evidence>
<dbReference type="InterPro" id="IPR036390">
    <property type="entry name" value="WH_DNA-bd_sf"/>
</dbReference>
<evidence type="ECO:0000313" key="6">
    <source>
        <dbReference type="EMBL" id="SDF40866.1"/>
    </source>
</evidence>
<dbReference type="OrthoDB" id="9789310at2"/>
<dbReference type="AlphaFoldDB" id="A0A8G2EUJ7"/>
<dbReference type="EMBL" id="FNBW01000003">
    <property type="protein sequence ID" value="SDF40866.1"/>
    <property type="molecule type" value="Genomic_DNA"/>
</dbReference>
<dbReference type="Proteomes" id="UP000198615">
    <property type="component" value="Unassembled WGS sequence"/>
</dbReference>
<dbReference type="InterPro" id="IPR000524">
    <property type="entry name" value="Tscrpt_reg_HTH_GntR"/>
</dbReference>
<dbReference type="GO" id="GO:0003677">
    <property type="term" value="F:DNA binding"/>
    <property type="evidence" value="ECO:0007669"/>
    <property type="project" value="UniProtKB-KW"/>
</dbReference>
<keyword evidence="7" id="KW-1185">Reference proteome</keyword>
<dbReference type="Pfam" id="PF07729">
    <property type="entry name" value="FCD"/>
    <property type="match status" value="1"/>
</dbReference>
<dbReference type="PROSITE" id="PS50949">
    <property type="entry name" value="HTH_GNTR"/>
    <property type="match status" value="1"/>
</dbReference>
<protein>
    <submittedName>
        <fullName evidence="6">Transcriptional regulator, GntR family</fullName>
    </submittedName>
</protein>
<dbReference type="SUPFAM" id="SSF48008">
    <property type="entry name" value="GntR ligand-binding domain-like"/>
    <property type="match status" value="1"/>
</dbReference>
<dbReference type="InterPro" id="IPR008920">
    <property type="entry name" value="TF_FadR/GntR_C"/>
</dbReference>
<evidence type="ECO:0000256" key="3">
    <source>
        <dbReference type="ARBA" id="ARBA00023163"/>
    </source>
</evidence>
<sequence>MIHRQTDVNNQDGIVTLDPTPLPSRRSMPAEIAALLREEILDGVLAPDARLPQEHLARRFGTSQAPIREALRRLEAEGLAVSVANRGVRVAGLSAAEAEEIGALRLALEPGLAERAAGRAALVDVAAARAAIGAMERASTPAALMTANAAFHDALYAAADRPITLELVTGLRARYERYLRLMWRMTGHAALSNDEHGEILALVLAGDGVGVHRVMERHIAGSTAEILKALGAGGWKG</sequence>
<name>A0A8G2EUJ7_9PROT</name>
<accession>A0A8G2EUJ7</accession>
<feature type="region of interest" description="Disordered" evidence="4">
    <location>
        <begin position="1"/>
        <end position="22"/>
    </location>
</feature>
<evidence type="ECO:0000259" key="5">
    <source>
        <dbReference type="PROSITE" id="PS50949"/>
    </source>
</evidence>
<proteinExistence type="predicted"/>
<dbReference type="Pfam" id="PF00392">
    <property type="entry name" value="GntR"/>
    <property type="match status" value="1"/>
</dbReference>
<dbReference type="SMART" id="SM00895">
    <property type="entry name" value="FCD"/>
    <property type="match status" value="1"/>
</dbReference>
<dbReference type="SUPFAM" id="SSF46785">
    <property type="entry name" value="Winged helix' DNA-binding domain"/>
    <property type="match status" value="1"/>
</dbReference>
<evidence type="ECO:0000256" key="4">
    <source>
        <dbReference type="SAM" id="MobiDB-lite"/>
    </source>
</evidence>
<dbReference type="SMART" id="SM00345">
    <property type="entry name" value="HTH_GNTR"/>
    <property type="match status" value="1"/>
</dbReference>
<keyword evidence="2" id="KW-0238">DNA-binding</keyword>
<dbReference type="PANTHER" id="PTHR43537">
    <property type="entry name" value="TRANSCRIPTIONAL REGULATOR, GNTR FAMILY"/>
    <property type="match status" value="1"/>
</dbReference>
<comment type="caution">
    <text evidence="6">The sequence shown here is derived from an EMBL/GenBank/DDBJ whole genome shotgun (WGS) entry which is preliminary data.</text>
</comment>
<keyword evidence="1" id="KW-0805">Transcription regulation</keyword>
<dbReference type="InterPro" id="IPR011711">
    <property type="entry name" value="GntR_C"/>
</dbReference>